<dbReference type="AlphaFoldDB" id="A0A9D1T3P1"/>
<dbReference type="PROSITE" id="PS51257">
    <property type="entry name" value="PROKAR_LIPOPROTEIN"/>
    <property type="match status" value="1"/>
</dbReference>
<protein>
    <submittedName>
        <fullName evidence="2">Esterase family protein</fullName>
    </submittedName>
</protein>
<reference evidence="2" key="1">
    <citation type="submission" date="2020-10" db="EMBL/GenBank/DDBJ databases">
        <authorList>
            <person name="Gilroy R."/>
        </authorList>
    </citation>
    <scope>NUCLEOTIDE SEQUENCE</scope>
    <source>
        <strain evidence="2">1370</strain>
    </source>
</reference>
<organism evidence="2 3">
    <name type="scientific">Candidatus Faeciplasma avium</name>
    <dbReference type="NCBI Taxonomy" id="2840798"/>
    <lineage>
        <taxon>Bacteria</taxon>
        <taxon>Bacillati</taxon>
        <taxon>Bacillota</taxon>
        <taxon>Clostridia</taxon>
        <taxon>Eubacteriales</taxon>
        <taxon>Oscillospiraceae</taxon>
        <taxon>Oscillospiraceae incertae sedis</taxon>
        <taxon>Candidatus Faeciplasma</taxon>
    </lineage>
</organism>
<dbReference type="InterPro" id="IPR050583">
    <property type="entry name" value="Mycobacterial_A85_antigen"/>
</dbReference>
<feature type="chain" id="PRO_5038592253" evidence="1">
    <location>
        <begin position="28"/>
        <end position="322"/>
    </location>
</feature>
<dbReference type="Gene3D" id="3.40.50.1820">
    <property type="entry name" value="alpha/beta hydrolase"/>
    <property type="match status" value="1"/>
</dbReference>
<gene>
    <name evidence="2" type="ORF">IAD28_00970</name>
</gene>
<evidence type="ECO:0000256" key="1">
    <source>
        <dbReference type="SAM" id="SignalP"/>
    </source>
</evidence>
<accession>A0A9D1T3P1</accession>
<dbReference type="PANTHER" id="PTHR48098:SF1">
    <property type="entry name" value="DIACYLGLYCEROL ACYLTRANSFERASE_MYCOLYLTRANSFERASE AG85A"/>
    <property type="match status" value="1"/>
</dbReference>
<proteinExistence type="predicted"/>
<sequence length="322" mass="35208">MRGRIKKSGILSLALAGLMLISGCQSADNAEPYADEPDNIEEAKSYMSTVEISTFCPEEYLVMEEGVDYGEIVRTTYYSETCGMDRNVNIVLPAGYSEKEKYPVLYILHGIFGDQNSMLGDGNSGIRVEIGNLINKGEAKSMILVFPDMYAKDDPSMAPAFDAESVKPYDNFLNDLTNDLMPFMEENYSVATGRLNTGVLGFSMGGRESLAIGFTYPDLFGYVGAIAPAPGLVPGRDWAMEHEGQFAEEELVFSSEKGMPYLLMIGAGDSDGTVGQFPKSYHELLDKNSVAHLWYEIPGSDHGDPAISSVVYNFVKAAFKAK</sequence>
<evidence type="ECO:0000313" key="3">
    <source>
        <dbReference type="Proteomes" id="UP000823960"/>
    </source>
</evidence>
<comment type="caution">
    <text evidence="2">The sequence shown here is derived from an EMBL/GenBank/DDBJ whole genome shotgun (WGS) entry which is preliminary data.</text>
</comment>
<dbReference type="InterPro" id="IPR029058">
    <property type="entry name" value="AB_hydrolase_fold"/>
</dbReference>
<dbReference type="InterPro" id="IPR000801">
    <property type="entry name" value="Esterase-like"/>
</dbReference>
<dbReference type="SUPFAM" id="SSF53474">
    <property type="entry name" value="alpha/beta-Hydrolases"/>
    <property type="match status" value="1"/>
</dbReference>
<dbReference type="Pfam" id="PF00756">
    <property type="entry name" value="Esterase"/>
    <property type="match status" value="1"/>
</dbReference>
<keyword evidence="1" id="KW-0732">Signal</keyword>
<name>A0A9D1T3P1_9FIRM</name>
<reference evidence="2" key="2">
    <citation type="journal article" date="2021" name="PeerJ">
        <title>Extensive microbial diversity within the chicken gut microbiome revealed by metagenomics and culture.</title>
        <authorList>
            <person name="Gilroy R."/>
            <person name="Ravi A."/>
            <person name="Getino M."/>
            <person name="Pursley I."/>
            <person name="Horton D.L."/>
            <person name="Alikhan N.F."/>
            <person name="Baker D."/>
            <person name="Gharbi K."/>
            <person name="Hall N."/>
            <person name="Watson M."/>
            <person name="Adriaenssens E.M."/>
            <person name="Foster-Nyarko E."/>
            <person name="Jarju S."/>
            <person name="Secka A."/>
            <person name="Antonio M."/>
            <person name="Oren A."/>
            <person name="Chaudhuri R.R."/>
            <person name="La Ragione R."/>
            <person name="Hildebrand F."/>
            <person name="Pallen M.J."/>
        </authorList>
    </citation>
    <scope>NUCLEOTIDE SEQUENCE</scope>
    <source>
        <strain evidence="2">1370</strain>
    </source>
</reference>
<dbReference type="Proteomes" id="UP000823960">
    <property type="component" value="Unassembled WGS sequence"/>
</dbReference>
<evidence type="ECO:0000313" key="2">
    <source>
        <dbReference type="EMBL" id="HIV10256.1"/>
    </source>
</evidence>
<feature type="signal peptide" evidence="1">
    <location>
        <begin position="1"/>
        <end position="27"/>
    </location>
</feature>
<dbReference type="PANTHER" id="PTHR48098">
    <property type="entry name" value="ENTEROCHELIN ESTERASE-RELATED"/>
    <property type="match status" value="1"/>
</dbReference>
<dbReference type="EMBL" id="DVOL01000012">
    <property type="protein sequence ID" value="HIV10256.1"/>
    <property type="molecule type" value="Genomic_DNA"/>
</dbReference>